<proteinExistence type="predicted"/>
<keyword evidence="3" id="KW-1185">Reference proteome</keyword>
<comment type="caution">
    <text evidence="2">The sequence shown here is derived from an EMBL/GenBank/DDBJ whole genome shotgun (WGS) entry which is preliminary data.</text>
</comment>
<dbReference type="AlphaFoldDB" id="A0A4Q1AS63"/>
<dbReference type="PANTHER" id="PTHR32182">
    <property type="entry name" value="DNA REPLICATION AND REPAIR PROTEIN RECF"/>
    <property type="match status" value="1"/>
</dbReference>
<dbReference type="Pfam" id="PF13304">
    <property type="entry name" value="AAA_21"/>
    <property type="match status" value="1"/>
</dbReference>
<dbReference type="RefSeq" id="WP_129061523.1">
    <property type="nucleotide sequence ID" value="NZ_NXIE01000003.1"/>
</dbReference>
<dbReference type="InterPro" id="IPR027417">
    <property type="entry name" value="P-loop_NTPase"/>
</dbReference>
<reference evidence="2 3" key="1">
    <citation type="submission" date="2017-09" db="EMBL/GenBank/DDBJ databases">
        <title>Genomics of the genus Arcobacter.</title>
        <authorList>
            <person name="Perez-Cataluna A."/>
            <person name="Figueras M.J."/>
            <person name="Salas-Masso N."/>
        </authorList>
    </citation>
    <scope>NUCLEOTIDE SEQUENCE [LARGE SCALE GENOMIC DNA]</scope>
    <source>
        <strain evidence="2 3">F156-34</strain>
    </source>
</reference>
<dbReference type="GO" id="GO:0006302">
    <property type="term" value="P:double-strand break repair"/>
    <property type="evidence" value="ECO:0007669"/>
    <property type="project" value="TreeGrafter"/>
</dbReference>
<name>A0A4Q1AS63_9BACT</name>
<dbReference type="Proteomes" id="UP000289718">
    <property type="component" value="Unassembled WGS sequence"/>
</dbReference>
<evidence type="ECO:0000313" key="2">
    <source>
        <dbReference type="EMBL" id="RXK12464.1"/>
    </source>
</evidence>
<feature type="domain" description="ATPase AAA-type core" evidence="1">
    <location>
        <begin position="54"/>
        <end position="356"/>
    </location>
</feature>
<dbReference type="SUPFAM" id="SSF52540">
    <property type="entry name" value="P-loop containing nucleoside triphosphate hydrolases"/>
    <property type="match status" value="2"/>
</dbReference>
<dbReference type="GO" id="GO:0005524">
    <property type="term" value="F:ATP binding"/>
    <property type="evidence" value="ECO:0007669"/>
    <property type="project" value="InterPro"/>
</dbReference>
<gene>
    <name evidence="2" type="ORF">CP965_07720</name>
</gene>
<dbReference type="GO" id="GO:0000731">
    <property type="term" value="P:DNA synthesis involved in DNA repair"/>
    <property type="evidence" value="ECO:0007669"/>
    <property type="project" value="TreeGrafter"/>
</dbReference>
<dbReference type="Gene3D" id="3.40.50.300">
    <property type="entry name" value="P-loop containing nucleotide triphosphate hydrolases"/>
    <property type="match status" value="1"/>
</dbReference>
<organism evidence="2 3">
    <name type="scientific">Halarcobacter mediterraneus</name>
    <dbReference type="NCBI Taxonomy" id="2023153"/>
    <lineage>
        <taxon>Bacteria</taxon>
        <taxon>Pseudomonadati</taxon>
        <taxon>Campylobacterota</taxon>
        <taxon>Epsilonproteobacteria</taxon>
        <taxon>Campylobacterales</taxon>
        <taxon>Arcobacteraceae</taxon>
        <taxon>Halarcobacter</taxon>
    </lineage>
</organism>
<dbReference type="GO" id="GO:0016887">
    <property type="term" value="F:ATP hydrolysis activity"/>
    <property type="evidence" value="ECO:0007669"/>
    <property type="project" value="InterPro"/>
</dbReference>
<evidence type="ECO:0000313" key="3">
    <source>
        <dbReference type="Proteomes" id="UP000289718"/>
    </source>
</evidence>
<dbReference type="PANTHER" id="PTHR32182:SF25">
    <property type="entry name" value="SLR1056 PROTEIN"/>
    <property type="match status" value="1"/>
</dbReference>
<dbReference type="EMBL" id="NXIE01000003">
    <property type="protein sequence ID" value="RXK12464.1"/>
    <property type="molecule type" value="Genomic_DNA"/>
</dbReference>
<dbReference type="InterPro" id="IPR003959">
    <property type="entry name" value="ATPase_AAA_core"/>
</dbReference>
<protein>
    <recommendedName>
        <fullName evidence="1">ATPase AAA-type core domain-containing protein</fullName>
    </recommendedName>
</protein>
<accession>A0A4Q1AS63</accession>
<sequence length="502" mass="59739">MELVYLWVEDYKNIKKQGFNFSPNFECEYDEDKNELTIDKNKDYVNIFPNNINITAIVGENGSGKTNLGNFISYFYDNYNIYHSIDSVNFAKFLILYISKQNENFILSNIKEIYCKYKLNSFKSKKYISNFIEISKENIHNEIAQSSSSINKSSIKYMRFSLKNFNYEDSFSKLLYDIGLKSYLLSNDEIKKINKLYINQYNKFLCLILLDNINTFDLEKIKNIKSIKKELKKLKIDIPSEKEYKYFTTNAIKIDSLHTLKIKKYVNYFNFFFLNEKKVSIEELSNGEFIKFYINLKLNKYKNYRNKVFTLIFDEVENSLHPNWQKSYIRETLQAIENFECSFHLIFITHSPFILSDLPKENIIFLDKVDENTKDKYPSINIEKLQKGNCLNVSKFININPFGANIHTLLSHGFFMENGLMGEFAKNKIDNIIKDFKDKDFNPTKEEKIKILATIKMIGEEFLKTKLLDMYYKKFDDDFIKKQRKEELEKLQEKISKELKQL</sequence>
<evidence type="ECO:0000259" key="1">
    <source>
        <dbReference type="Pfam" id="PF13304"/>
    </source>
</evidence>
<dbReference type="OrthoDB" id="997844at2"/>